<keyword evidence="3" id="KW-1185">Reference proteome</keyword>
<feature type="region of interest" description="Disordered" evidence="1">
    <location>
        <begin position="148"/>
        <end position="184"/>
    </location>
</feature>
<comment type="caution">
    <text evidence="2">The sequence shown here is derived from an EMBL/GenBank/DDBJ whole genome shotgun (WGS) entry which is preliminary data.</text>
</comment>
<feature type="compositionally biased region" description="Acidic residues" evidence="1">
    <location>
        <begin position="158"/>
        <end position="168"/>
    </location>
</feature>
<organism evidence="2 3">
    <name type="scientific">Cirrhinus molitorella</name>
    <name type="common">mud carp</name>
    <dbReference type="NCBI Taxonomy" id="172907"/>
    <lineage>
        <taxon>Eukaryota</taxon>
        <taxon>Metazoa</taxon>
        <taxon>Chordata</taxon>
        <taxon>Craniata</taxon>
        <taxon>Vertebrata</taxon>
        <taxon>Euteleostomi</taxon>
        <taxon>Actinopterygii</taxon>
        <taxon>Neopterygii</taxon>
        <taxon>Teleostei</taxon>
        <taxon>Ostariophysi</taxon>
        <taxon>Cypriniformes</taxon>
        <taxon>Cyprinidae</taxon>
        <taxon>Labeoninae</taxon>
        <taxon>Labeonini</taxon>
        <taxon>Cirrhinus</taxon>
    </lineage>
</organism>
<evidence type="ECO:0000313" key="2">
    <source>
        <dbReference type="EMBL" id="KAL1248900.1"/>
    </source>
</evidence>
<proteinExistence type="predicted"/>
<sequence length="184" mass="20434">MEARTSADYRRFWKILLVVERFCCFPRDIITAVSLSKYSRRGASGHKVVRGREVKNGCKAREKKIIWPPHQKSGPFPTHDALRPRGAALPRSHAPLYHPNLLIVEAQLAHGGFLLQPTRINQTETAAESAQPLRPVVLHPSLVSALNGLGPKGLDFPTTEEGEQEEDGEKATNNDQQTGLMPDE</sequence>
<feature type="compositionally biased region" description="Polar residues" evidence="1">
    <location>
        <begin position="171"/>
        <end position="184"/>
    </location>
</feature>
<gene>
    <name evidence="2" type="ORF">QQF64_022218</name>
</gene>
<dbReference type="Proteomes" id="UP001558613">
    <property type="component" value="Unassembled WGS sequence"/>
</dbReference>
<dbReference type="EMBL" id="JAYMGO010000024">
    <property type="protein sequence ID" value="KAL1248900.1"/>
    <property type="molecule type" value="Genomic_DNA"/>
</dbReference>
<name>A0ABR3L7J5_9TELE</name>
<evidence type="ECO:0000256" key="1">
    <source>
        <dbReference type="SAM" id="MobiDB-lite"/>
    </source>
</evidence>
<protein>
    <submittedName>
        <fullName evidence="2">Uncharacterized protein</fullName>
    </submittedName>
</protein>
<evidence type="ECO:0000313" key="3">
    <source>
        <dbReference type="Proteomes" id="UP001558613"/>
    </source>
</evidence>
<reference evidence="2 3" key="1">
    <citation type="submission" date="2023-09" db="EMBL/GenBank/DDBJ databases">
        <authorList>
            <person name="Wang M."/>
        </authorList>
    </citation>
    <scope>NUCLEOTIDE SEQUENCE [LARGE SCALE GENOMIC DNA]</scope>
    <source>
        <strain evidence="2">GT-2023</strain>
        <tissue evidence="2">Liver</tissue>
    </source>
</reference>
<accession>A0ABR3L7J5</accession>